<comment type="caution">
    <text evidence="1">The sequence shown here is derived from an EMBL/GenBank/DDBJ whole genome shotgun (WGS) entry which is preliminary data.</text>
</comment>
<reference evidence="1" key="1">
    <citation type="submission" date="2021-06" db="EMBL/GenBank/DDBJ databases">
        <authorList>
            <person name="Kallberg Y."/>
            <person name="Tangrot J."/>
            <person name="Rosling A."/>
        </authorList>
    </citation>
    <scope>NUCLEOTIDE SEQUENCE</scope>
    <source>
        <strain evidence="1">IN212</strain>
    </source>
</reference>
<dbReference type="AlphaFoldDB" id="A0A9N9H687"/>
<dbReference type="OrthoDB" id="2353564at2759"/>
<name>A0A9N9H687_9GLOM</name>
<gene>
    <name evidence="1" type="ORF">RFULGI_LOCUS8425</name>
</gene>
<accession>A0A9N9H687</accession>
<organism evidence="1 2">
    <name type="scientific">Racocetra fulgida</name>
    <dbReference type="NCBI Taxonomy" id="60492"/>
    <lineage>
        <taxon>Eukaryota</taxon>
        <taxon>Fungi</taxon>
        <taxon>Fungi incertae sedis</taxon>
        <taxon>Mucoromycota</taxon>
        <taxon>Glomeromycotina</taxon>
        <taxon>Glomeromycetes</taxon>
        <taxon>Diversisporales</taxon>
        <taxon>Gigasporaceae</taxon>
        <taxon>Racocetra</taxon>
    </lineage>
</organism>
<evidence type="ECO:0000313" key="2">
    <source>
        <dbReference type="Proteomes" id="UP000789396"/>
    </source>
</evidence>
<keyword evidence="2" id="KW-1185">Reference proteome</keyword>
<protein>
    <submittedName>
        <fullName evidence="1">5584_t:CDS:1</fullName>
    </submittedName>
</protein>
<dbReference type="Proteomes" id="UP000789396">
    <property type="component" value="Unassembled WGS sequence"/>
</dbReference>
<proteinExistence type="predicted"/>
<sequence length="203" mass="23341">MPLALSIHDLHETIIKRLEAVYGNPLPSNINIPSDEWIRLQFCFTNATTIQAMYYTGRFKVNFKVQGRMLQKSSEDAHYCAALFRYFREFCIRYRQWACLISADDKHKIPIREDVAVSTGSTLAAADHDFSKLSLTPSVVFLISIPNDISGLFYDESELKECITGIQEILKNRTVRLRLKNNKFKCHSPASQEEITEVFEVNI</sequence>
<dbReference type="EMBL" id="CAJVPZ010013627">
    <property type="protein sequence ID" value="CAG8650327.1"/>
    <property type="molecule type" value="Genomic_DNA"/>
</dbReference>
<evidence type="ECO:0000313" key="1">
    <source>
        <dbReference type="EMBL" id="CAG8650327.1"/>
    </source>
</evidence>